<dbReference type="AlphaFoldDB" id="A0A0D1WE89"/>
<dbReference type="Gene3D" id="1.20.1280.50">
    <property type="match status" value="1"/>
</dbReference>
<dbReference type="OrthoDB" id="3219396at2759"/>
<dbReference type="InterPro" id="IPR036047">
    <property type="entry name" value="F-box-like_dom_sf"/>
</dbReference>
<reference evidence="2 3" key="1">
    <citation type="submission" date="2015-01" db="EMBL/GenBank/DDBJ databases">
        <title>The Genome Sequence of Exophiala sideris CBS121828.</title>
        <authorList>
            <consortium name="The Broad Institute Genomics Platform"/>
            <person name="Cuomo C."/>
            <person name="de Hoog S."/>
            <person name="Gorbushina A."/>
            <person name="Stielow B."/>
            <person name="Teixiera M."/>
            <person name="Abouelleil A."/>
            <person name="Chapman S.B."/>
            <person name="Priest M."/>
            <person name="Young S.K."/>
            <person name="Wortman J."/>
            <person name="Nusbaum C."/>
            <person name="Birren B."/>
        </authorList>
    </citation>
    <scope>NUCLEOTIDE SEQUENCE [LARGE SCALE GENOMIC DNA]</scope>
    <source>
        <strain evidence="2 3">CBS 121828</strain>
    </source>
</reference>
<evidence type="ECO:0000259" key="1">
    <source>
        <dbReference type="PROSITE" id="PS50181"/>
    </source>
</evidence>
<protein>
    <recommendedName>
        <fullName evidence="1">F-box domain-containing protein</fullName>
    </recommendedName>
</protein>
<dbReference type="Pfam" id="PF12937">
    <property type="entry name" value="F-box-like"/>
    <property type="match status" value="1"/>
</dbReference>
<dbReference type="HOGENOM" id="CLU_024462_1_0_1"/>
<accession>A0A0D1WE89</accession>
<proteinExistence type="predicted"/>
<dbReference type="Pfam" id="PF25499">
    <property type="entry name" value="Beta-prop_pof12"/>
    <property type="match status" value="1"/>
</dbReference>
<sequence length="528" mass="59071">MPKRRRCDDNDSQAAEQSTIKRCRTGPRRNLMDISDEILLRILSGLEIKDLLRTEGVSRRFRSLATDREIWKAKYYDAWIESRARRIPAVKTQEESRHRAKIAKWLEHGQKLRDGPTVDWKRQFKIRSNWVAGNAKVHEVEVAIPPSPPVIAKLHKGIIFTVDRLSGLRAWSSSAGTRTLKAQLPIQREAEATCMALDTSNSLVHILLGFQDGTFSMYALNNEGKFEPVLSHHSADGPIMAVALAMPYAMTVSKTKFLSLYDLSTHQEEDSTGEKLVPIARLQSDASFSPVSLALRRTSTRVIATVAYAFNRVHSGWCMGLQEIIISTNGLLLDSRLASTIETPFDARYQGKDKWEMATRAASSLPMPLHPQLMSPPTSLSYEHPFLVCTLADNTIMSFMVTSNETKLEVSAGRRLWGHTSAVSGAEVNNRGKAVSISCRGDEIRVWELEPVMTTSIQTKTSTRIKAVHDLSGIATALAERGSGLGLALHELKRELSLTRRWVGFDEEQVVILGERDQTQIMALYDFT</sequence>
<name>A0A0D1WE89_9EURO</name>
<gene>
    <name evidence="2" type="ORF">PV11_02665</name>
</gene>
<dbReference type="SUPFAM" id="SSF50978">
    <property type="entry name" value="WD40 repeat-like"/>
    <property type="match status" value="1"/>
</dbReference>
<dbReference type="SUPFAM" id="SSF81383">
    <property type="entry name" value="F-box domain"/>
    <property type="match status" value="1"/>
</dbReference>
<feature type="domain" description="F-box" evidence="1">
    <location>
        <begin position="28"/>
        <end position="74"/>
    </location>
</feature>
<evidence type="ECO:0000313" key="3">
    <source>
        <dbReference type="Proteomes" id="UP000053599"/>
    </source>
</evidence>
<dbReference type="SMART" id="SM00256">
    <property type="entry name" value="FBOX"/>
    <property type="match status" value="1"/>
</dbReference>
<evidence type="ECO:0000313" key="2">
    <source>
        <dbReference type="EMBL" id="KIV87095.1"/>
    </source>
</evidence>
<dbReference type="STRING" id="1016849.A0A0D1WE89"/>
<dbReference type="Gene3D" id="2.130.10.10">
    <property type="entry name" value="YVTN repeat-like/Quinoprotein amine dehydrogenase"/>
    <property type="match status" value="1"/>
</dbReference>
<dbReference type="PROSITE" id="PS50181">
    <property type="entry name" value="FBOX"/>
    <property type="match status" value="1"/>
</dbReference>
<organism evidence="2 3">
    <name type="scientific">Exophiala sideris</name>
    <dbReference type="NCBI Taxonomy" id="1016849"/>
    <lineage>
        <taxon>Eukaryota</taxon>
        <taxon>Fungi</taxon>
        <taxon>Dikarya</taxon>
        <taxon>Ascomycota</taxon>
        <taxon>Pezizomycotina</taxon>
        <taxon>Eurotiomycetes</taxon>
        <taxon>Chaetothyriomycetidae</taxon>
        <taxon>Chaetothyriales</taxon>
        <taxon>Herpotrichiellaceae</taxon>
        <taxon>Exophiala</taxon>
    </lineage>
</organism>
<dbReference type="EMBL" id="KN846951">
    <property type="protein sequence ID" value="KIV87095.1"/>
    <property type="molecule type" value="Genomic_DNA"/>
</dbReference>
<dbReference type="Proteomes" id="UP000053599">
    <property type="component" value="Unassembled WGS sequence"/>
</dbReference>
<dbReference type="InterPro" id="IPR001810">
    <property type="entry name" value="F-box_dom"/>
</dbReference>
<dbReference type="InterPro" id="IPR036322">
    <property type="entry name" value="WD40_repeat_dom_sf"/>
</dbReference>
<dbReference type="InterPro" id="IPR015943">
    <property type="entry name" value="WD40/YVTN_repeat-like_dom_sf"/>
</dbReference>